<feature type="transmembrane region" description="Helical" evidence="1">
    <location>
        <begin position="340"/>
        <end position="360"/>
    </location>
</feature>
<feature type="transmembrane region" description="Helical" evidence="1">
    <location>
        <begin position="261"/>
        <end position="280"/>
    </location>
</feature>
<accession>A0A1H4E0I7</accession>
<proteinExistence type="predicted"/>
<feature type="transmembrane region" description="Helical" evidence="1">
    <location>
        <begin position="51"/>
        <end position="71"/>
    </location>
</feature>
<feature type="transmembrane region" description="Helical" evidence="1">
    <location>
        <begin position="12"/>
        <end position="31"/>
    </location>
</feature>
<feature type="transmembrane region" description="Helical" evidence="1">
    <location>
        <begin position="232"/>
        <end position="249"/>
    </location>
</feature>
<evidence type="ECO:0000313" key="3">
    <source>
        <dbReference type="Proteomes" id="UP000199656"/>
    </source>
</evidence>
<feature type="transmembrane region" description="Helical" evidence="1">
    <location>
        <begin position="146"/>
        <end position="165"/>
    </location>
</feature>
<dbReference type="OrthoDB" id="9788724at2"/>
<keyword evidence="2" id="KW-0012">Acyltransferase</keyword>
<dbReference type="GO" id="GO:0016746">
    <property type="term" value="F:acyltransferase activity"/>
    <property type="evidence" value="ECO:0007669"/>
    <property type="project" value="UniProtKB-KW"/>
</dbReference>
<name>A0A1H4E0I7_9BACT</name>
<feature type="transmembrane region" description="Helical" evidence="1">
    <location>
        <begin position="83"/>
        <end position="103"/>
    </location>
</feature>
<feature type="transmembrane region" description="Helical" evidence="1">
    <location>
        <begin position="300"/>
        <end position="320"/>
    </location>
</feature>
<gene>
    <name evidence="2" type="ORF">SAMN05660909_03424</name>
</gene>
<organism evidence="2 3">
    <name type="scientific">Chitinophaga terrae</name>
    <name type="common">ex Kim and Jung 2007</name>
    <dbReference type="NCBI Taxonomy" id="408074"/>
    <lineage>
        <taxon>Bacteria</taxon>
        <taxon>Pseudomonadati</taxon>
        <taxon>Bacteroidota</taxon>
        <taxon>Chitinophagia</taxon>
        <taxon>Chitinophagales</taxon>
        <taxon>Chitinophagaceae</taxon>
        <taxon>Chitinophaga</taxon>
    </lineage>
</organism>
<dbReference type="PANTHER" id="PTHR31061">
    <property type="entry name" value="LD22376P"/>
    <property type="match status" value="1"/>
</dbReference>
<feature type="transmembrane region" description="Helical" evidence="1">
    <location>
        <begin position="198"/>
        <end position="220"/>
    </location>
</feature>
<keyword evidence="1" id="KW-0812">Transmembrane</keyword>
<evidence type="ECO:0000313" key="2">
    <source>
        <dbReference type="EMBL" id="SEA78100.1"/>
    </source>
</evidence>
<dbReference type="PANTHER" id="PTHR31061:SF24">
    <property type="entry name" value="LD22376P"/>
    <property type="match status" value="1"/>
</dbReference>
<dbReference type="STRING" id="408074.SAMN05660909_03424"/>
<keyword evidence="1" id="KW-0472">Membrane</keyword>
<dbReference type="AlphaFoldDB" id="A0A1H4E0I7"/>
<keyword evidence="3" id="KW-1185">Reference proteome</keyword>
<sequence>MKITPKRYLALDVLRGMTVAFMIIVNTPGSWSEIYAPLEHATWHGCTPTDVVFPSFLFVVGNALSFSIHKLELLPAKQFFKKSIYRGFIIFAIGWLLNAFPFVNFTGGHYEWKDMTGIRLWGVLQRIGVCYTLAAILVYYFNRRWLMIISGVLLAGYWLILYSFGDYTLPGNAVLKIDLLYLTPKNMYRHYDIPFEPLGLLSTLPSVVNVLIGYLCGSYLQQSDRLAAIKGLSGIGAIMILIGMGWNVIFPFNKALWTSSYVLYTSGIDMVLLAGLIWVLDIWQFKKWSYFFEVFGKNPLFIYILSWVVAVLIGIIHIDGPSLKGIIYKNAFTNWLSPKNASLAFAVVFMLMMWVVGWVMDRRRVYVKV</sequence>
<dbReference type="Proteomes" id="UP000199656">
    <property type="component" value="Unassembled WGS sequence"/>
</dbReference>
<reference evidence="3" key="1">
    <citation type="submission" date="2016-10" db="EMBL/GenBank/DDBJ databases">
        <authorList>
            <person name="Varghese N."/>
            <person name="Submissions S."/>
        </authorList>
    </citation>
    <scope>NUCLEOTIDE SEQUENCE [LARGE SCALE GENOMIC DNA]</scope>
    <source>
        <strain evidence="3">DSM 23920</strain>
    </source>
</reference>
<dbReference type="RefSeq" id="WP_089763153.1">
    <property type="nucleotide sequence ID" value="NZ_BKAT01000026.1"/>
</dbReference>
<keyword evidence="1" id="KW-1133">Transmembrane helix</keyword>
<dbReference type="EMBL" id="FNRL01000015">
    <property type="protein sequence ID" value="SEA78100.1"/>
    <property type="molecule type" value="Genomic_DNA"/>
</dbReference>
<protein>
    <submittedName>
        <fullName evidence="2">Predicted acyltransferase</fullName>
    </submittedName>
</protein>
<evidence type="ECO:0000256" key="1">
    <source>
        <dbReference type="SAM" id="Phobius"/>
    </source>
</evidence>
<keyword evidence="2" id="KW-0808">Transferase</keyword>
<feature type="transmembrane region" description="Helical" evidence="1">
    <location>
        <begin position="123"/>
        <end position="141"/>
    </location>
</feature>